<evidence type="ECO:0000313" key="2">
    <source>
        <dbReference type="EMBL" id="RKH36748.1"/>
    </source>
</evidence>
<dbReference type="PROSITE" id="PS50987">
    <property type="entry name" value="HTH_ARSR_2"/>
    <property type="match status" value="1"/>
</dbReference>
<dbReference type="EMBL" id="RAWG01000284">
    <property type="protein sequence ID" value="RKH36748.1"/>
    <property type="molecule type" value="Genomic_DNA"/>
</dbReference>
<sequence length="112" mass="13345">MIETFAALADPNRFRIVELLRSGPHAVNDIGERLQLNQPQVSKHLRVLKEAGLVDVQPRAQQRLYELRAQPLRQLHEWLERYHQLWDERFEAMDELIQELQQEEKSHGRSKK</sequence>
<dbReference type="InterPro" id="IPR001845">
    <property type="entry name" value="HTH_ArsR_DNA-bd_dom"/>
</dbReference>
<dbReference type="InterPro" id="IPR036388">
    <property type="entry name" value="WH-like_DNA-bd_sf"/>
</dbReference>
<dbReference type="PRINTS" id="PR00778">
    <property type="entry name" value="HTHARSR"/>
</dbReference>
<protein>
    <submittedName>
        <fullName evidence="2">ArsR family transcriptional regulator</fullName>
    </submittedName>
</protein>
<dbReference type="AlphaFoldDB" id="A0A3A8MWX4"/>
<dbReference type="RefSeq" id="WP_120629039.1">
    <property type="nucleotide sequence ID" value="NZ_RAWG01000284.1"/>
</dbReference>
<dbReference type="Gene3D" id="1.10.10.10">
    <property type="entry name" value="Winged helix-like DNA-binding domain superfamily/Winged helix DNA-binding domain"/>
    <property type="match status" value="1"/>
</dbReference>
<gene>
    <name evidence="2" type="ORF">D7X12_32055</name>
</gene>
<dbReference type="InterPro" id="IPR011991">
    <property type="entry name" value="ArsR-like_HTH"/>
</dbReference>
<reference evidence="3" key="1">
    <citation type="submission" date="2018-09" db="EMBL/GenBank/DDBJ databases">
        <authorList>
            <person name="Livingstone P.G."/>
            <person name="Whitworth D.E."/>
        </authorList>
    </citation>
    <scope>NUCLEOTIDE SEQUENCE [LARGE SCALE GENOMIC DNA]</scope>
    <source>
        <strain evidence="3">CA040B</strain>
    </source>
</reference>
<evidence type="ECO:0000259" key="1">
    <source>
        <dbReference type="PROSITE" id="PS50987"/>
    </source>
</evidence>
<name>A0A3A8MWX4_9BACT</name>
<organism evidence="2 3">
    <name type="scientific">Corallococcus sicarius</name>
    <dbReference type="NCBI Taxonomy" id="2316726"/>
    <lineage>
        <taxon>Bacteria</taxon>
        <taxon>Pseudomonadati</taxon>
        <taxon>Myxococcota</taxon>
        <taxon>Myxococcia</taxon>
        <taxon>Myxococcales</taxon>
        <taxon>Cystobacterineae</taxon>
        <taxon>Myxococcaceae</taxon>
        <taxon>Corallococcus</taxon>
    </lineage>
</organism>
<evidence type="ECO:0000313" key="3">
    <source>
        <dbReference type="Proteomes" id="UP000273405"/>
    </source>
</evidence>
<dbReference type="PANTHER" id="PTHR38600">
    <property type="entry name" value="TRANSCRIPTIONAL REGULATORY PROTEIN"/>
    <property type="match status" value="1"/>
</dbReference>
<dbReference type="PANTHER" id="PTHR38600:SF1">
    <property type="entry name" value="TRANSCRIPTIONAL REGULATORY PROTEIN"/>
    <property type="match status" value="1"/>
</dbReference>
<dbReference type="GO" id="GO:0003700">
    <property type="term" value="F:DNA-binding transcription factor activity"/>
    <property type="evidence" value="ECO:0007669"/>
    <property type="project" value="InterPro"/>
</dbReference>
<dbReference type="SMART" id="SM00418">
    <property type="entry name" value="HTH_ARSR"/>
    <property type="match status" value="1"/>
</dbReference>
<dbReference type="Pfam" id="PF01022">
    <property type="entry name" value="HTH_5"/>
    <property type="match status" value="1"/>
</dbReference>
<dbReference type="OrthoDB" id="9800493at2"/>
<dbReference type="SUPFAM" id="SSF46785">
    <property type="entry name" value="Winged helix' DNA-binding domain"/>
    <property type="match status" value="1"/>
</dbReference>
<dbReference type="CDD" id="cd00090">
    <property type="entry name" value="HTH_ARSR"/>
    <property type="match status" value="1"/>
</dbReference>
<dbReference type="NCBIfam" id="NF033788">
    <property type="entry name" value="HTH_metalloreg"/>
    <property type="match status" value="1"/>
</dbReference>
<dbReference type="Proteomes" id="UP000273405">
    <property type="component" value="Unassembled WGS sequence"/>
</dbReference>
<comment type="caution">
    <text evidence="2">The sequence shown here is derived from an EMBL/GenBank/DDBJ whole genome shotgun (WGS) entry which is preliminary data.</text>
</comment>
<feature type="domain" description="HTH arsR-type" evidence="1">
    <location>
        <begin position="1"/>
        <end position="87"/>
    </location>
</feature>
<dbReference type="InterPro" id="IPR036390">
    <property type="entry name" value="WH_DNA-bd_sf"/>
</dbReference>
<accession>A0A3A8MWX4</accession>
<keyword evidence="3" id="KW-1185">Reference proteome</keyword>
<proteinExistence type="predicted"/>